<dbReference type="Pfam" id="PF00213">
    <property type="entry name" value="OSCP"/>
    <property type="match status" value="1"/>
</dbReference>
<dbReference type="STRING" id="661478.OP10G_4749"/>
<dbReference type="NCBIfam" id="TIGR01145">
    <property type="entry name" value="ATP_synt_delta"/>
    <property type="match status" value="1"/>
</dbReference>
<dbReference type="Gene3D" id="1.10.520.20">
    <property type="entry name" value="N-terminal domain of the delta subunit of the F1F0-ATP synthase"/>
    <property type="match status" value="1"/>
</dbReference>
<evidence type="ECO:0000256" key="1">
    <source>
        <dbReference type="ARBA" id="ARBA00004370"/>
    </source>
</evidence>
<gene>
    <name evidence="7" type="primary">atpH</name>
    <name evidence="8" type="ORF">OP10G_4749</name>
</gene>
<dbReference type="AlphaFoldDB" id="A0A068NXQ7"/>
<dbReference type="eggNOG" id="COG0712">
    <property type="taxonomic scope" value="Bacteria"/>
</dbReference>
<evidence type="ECO:0000313" key="8">
    <source>
        <dbReference type="EMBL" id="AIE88117.1"/>
    </source>
</evidence>
<dbReference type="InterPro" id="IPR026015">
    <property type="entry name" value="ATP_synth_OSCP/delta_N_sf"/>
</dbReference>
<evidence type="ECO:0000256" key="2">
    <source>
        <dbReference type="ARBA" id="ARBA00022448"/>
    </source>
</evidence>
<dbReference type="PANTHER" id="PTHR11910">
    <property type="entry name" value="ATP SYNTHASE DELTA CHAIN"/>
    <property type="match status" value="1"/>
</dbReference>
<evidence type="ECO:0000256" key="3">
    <source>
        <dbReference type="ARBA" id="ARBA00022781"/>
    </source>
</evidence>
<name>A0A068NXQ7_FIMGI</name>
<keyword evidence="7" id="KW-0139">CF(1)</keyword>
<keyword evidence="3 7" id="KW-0375">Hydrogen ion transport</keyword>
<dbReference type="RefSeq" id="WP_025228019.1">
    <property type="nucleotide sequence ID" value="NZ_CP007139.1"/>
</dbReference>
<dbReference type="HAMAP" id="MF_01416">
    <property type="entry name" value="ATP_synth_delta_bact"/>
    <property type="match status" value="1"/>
</dbReference>
<dbReference type="HOGENOM" id="CLU_085114_4_0_0"/>
<organism evidence="8 9">
    <name type="scientific">Fimbriimonas ginsengisoli Gsoil 348</name>
    <dbReference type="NCBI Taxonomy" id="661478"/>
    <lineage>
        <taxon>Bacteria</taxon>
        <taxon>Bacillati</taxon>
        <taxon>Armatimonadota</taxon>
        <taxon>Fimbriimonadia</taxon>
        <taxon>Fimbriimonadales</taxon>
        <taxon>Fimbriimonadaceae</taxon>
        <taxon>Fimbriimonas</taxon>
    </lineage>
</organism>
<dbReference type="OrthoDB" id="9802471at2"/>
<proteinExistence type="inferred from homology"/>
<evidence type="ECO:0000313" key="9">
    <source>
        <dbReference type="Proteomes" id="UP000027982"/>
    </source>
</evidence>
<evidence type="ECO:0000256" key="6">
    <source>
        <dbReference type="ARBA" id="ARBA00023310"/>
    </source>
</evidence>
<dbReference type="GO" id="GO:0005886">
    <property type="term" value="C:plasma membrane"/>
    <property type="evidence" value="ECO:0007669"/>
    <property type="project" value="UniProtKB-SubCell"/>
</dbReference>
<dbReference type="KEGG" id="fgi:OP10G_4749"/>
<sequence>MEDTRLGRRYAQALFETARQYDIVASVEDDLTGINSLLENDPEFRGFLFAPYTSRDEKLAILDRLFSDRVTALTLQAVRLMLEKRREHEIPTVRSEFIKLRREHEGVIHVTVTSAEAMETVQRDALISKLSSVLGKRIEADFEIDPLIIGGVRVAYDNYVMDGSVRGALSKLRERLKYDLLKRIS</sequence>
<keyword evidence="2 7" id="KW-0813">Transport</keyword>
<keyword evidence="5 7" id="KW-0472">Membrane</keyword>
<reference evidence="8 9" key="1">
    <citation type="journal article" date="2014" name="PLoS ONE">
        <title>The first complete genome sequence of the class fimbriimonadia in the phylum armatimonadetes.</title>
        <authorList>
            <person name="Hu Z.Y."/>
            <person name="Wang Y.Z."/>
            <person name="Im W.T."/>
            <person name="Wang S.Y."/>
            <person name="Zhao G.P."/>
            <person name="Zheng H.J."/>
            <person name="Quan Z.X."/>
        </authorList>
    </citation>
    <scope>NUCLEOTIDE SEQUENCE [LARGE SCALE GENOMIC DNA]</scope>
    <source>
        <strain evidence="8">Gsoil 348</strain>
    </source>
</reference>
<dbReference type="InterPro" id="IPR000711">
    <property type="entry name" value="ATPase_OSCP/dsu"/>
</dbReference>
<evidence type="ECO:0000256" key="5">
    <source>
        <dbReference type="ARBA" id="ARBA00023136"/>
    </source>
</evidence>
<keyword evidence="7" id="KW-1003">Cell membrane</keyword>
<dbReference type="EMBL" id="CP007139">
    <property type="protein sequence ID" value="AIE88117.1"/>
    <property type="molecule type" value="Genomic_DNA"/>
</dbReference>
<comment type="subcellular location">
    <subcellularLocation>
        <location evidence="7">Cell membrane</location>
        <topology evidence="7">Peripheral membrane protein</topology>
    </subcellularLocation>
    <subcellularLocation>
        <location evidence="1">Membrane</location>
    </subcellularLocation>
</comment>
<dbReference type="GO" id="GO:0046933">
    <property type="term" value="F:proton-transporting ATP synthase activity, rotational mechanism"/>
    <property type="evidence" value="ECO:0007669"/>
    <property type="project" value="UniProtKB-UniRule"/>
</dbReference>
<keyword evidence="4 7" id="KW-0406">Ion transport</keyword>
<evidence type="ECO:0000256" key="4">
    <source>
        <dbReference type="ARBA" id="ARBA00023065"/>
    </source>
</evidence>
<keyword evidence="6 7" id="KW-0066">ATP synthesis</keyword>
<protein>
    <recommendedName>
        <fullName evidence="7">ATP synthase subunit delta</fullName>
    </recommendedName>
    <alternativeName>
        <fullName evidence="7">ATP synthase F(1) sector subunit delta</fullName>
    </alternativeName>
    <alternativeName>
        <fullName evidence="7">F-type ATPase subunit delta</fullName>
        <shortName evidence="7">F-ATPase subunit delta</shortName>
    </alternativeName>
</protein>
<comment type="function">
    <text evidence="7">This protein is part of the stalk that links CF(0) to CF(1). It either transmits conformational changes from CF(0) to CF(1) or is implicated in proton conduction.</text>
</comment>
<dbReference type="Proteomes" id="UP000027982">
    <property type="component" value="Chromosome"/>
</dbReference>
<dbReference type="SUPFAM" id="SSF47928">
    <property type="entry name" value="N-terminal domain of the delta subunit of the F1F0-ATP synthase"/>
    <property type="match status" value="1"/>
</dbReference>
<dbReference type="PRINTS" id="PR00125">
    <property type="entry name" value="ATPASEDELTA"/>
</dbReference>
<comment type="function">
    <text evidence="7">F(1)F(0) ATP synthase produces ATP from ADP in the presence of a proton or sodium gradient. F-type ATPases consist of two structural domains, F(1) containing the extramembraneous catalytic core and F(0) containing the membrane proton channel, linked together by a central stalk and a peripheral stalk. During catalysis, ATP synthesis in the catalytic domain of F(1) is coupled via a rotary mechanism of the central stalk subunits to proton translocation.</text>
</comment>
<accession>A0A068NXQ7</accession>
<evidence type="ECO:0000256" key="7">
    <source>
        <dbReference type="HAMAP-Rule" id="MF_01416"/>
    </source>
</evidence>
<keyword evidence="9" id="KW-1185">Reference proteome</keyword>
<dbReference type="GO" id="GO:0045259">
    <property type="term" value="C:proton-transporting ATP synthase complex"/>
    <property type="evidence" value="ECO:0007669"/>
    <property type="project" value="UniProtKB-KW"/>
</dbReference>
<comment type="similarity">
    <text evidence="7">Belongs to the ATPase delta chain family.</text>
</comment>